<name>A0AAV1N7I9_SCOSC</name>
<dbReference type="GO" id="GO:0005901">
    <property type="term" value="C:caveola"/>
    <property type="evidence" value="ECO:0007669"/>
    <property type="project" value="UniProtKB-SubCell"/>
</dbReference>
<comment type="subcellular location">
    <subcellularLocation>
        <location evidence="1 6">Cell membrane</location>
        <topology evidence="1 6">Peripheral membrane protein</topology>
    </subcellularLocation>
    <subcellularLocation>
        <location evidence="6">Golgi apparatus membrane</location>
        <topology evidence="6">Peripheral membrane protein</topology>
    </subcellularLocation>
    <subcellularLocation>
        <location evidence="6">Membrane</location>
        <location evidence="6">Caveola</location>
        <topology evidence="6">Peripheral membrane protein</topology>
    </subcellularLocation>
</comment>
<dbReference type="EMBL" id="CAWUFR010000020">
    <property type="protein sequence ID" value="CAK6955152.1"/>
    <property type="molecule type" value="Genomic_DNA"/>
</dbReference>
<evidence type="ECO:0000256" key="5">
    <source>
        <dbReference type="ARBA" id="ARBA00023136"/>
    </source>
</evidence>
<dbReference type="InterPro" id="IPR001612">
    <property type="entry name" value="Caveolin"/>
</dbReference>
<feature type="region of interest" description="Disordered" evidence="7">
    <location>
        <begin position="1"/>
        <end position="63"/>
    </location>
</feature>
<keyword evidence="8" id="KW-1133">Transmembrane helix</keyword>
<keyword evidence="10" id="KW-1185">Reference proteome</keyword>
<keyword evidence="8" id="KW-0812">Transmembrane</keyword>
<keyword evidence="3 6" id="KW-1003">Cell membrane</keyword>
<dbReference type="PANTHER" id="PTHR10844">
    <property type="entry name" value="CAVEOLIN"/>
    <property type="match status" value="1"/>
</dbReference>
<dbReference type="GO" id="GO:0070836">
    <property type="term" value="P:caveola assembly"/>
    <property type="evidence" value="ECO:0007669"/>
    <property type="project" value="InterPro"/>
</dbReference>
<dbReference type="GO" id="GO:0005925">
    <property type="term" value="C:focal adhesion"/>
    <property type="evidence" value="ECO:0007669"/>
    <property type="project" value="TreeGrafter"/>
</dbReference>
<dbReference type="GO" id="GO:0042383">
    <property type="term" value="C:sarcolemma"/>
    <property type="evidence" value="ECO:0007669"/>
    <property type="project" value="TreeGrafter"/>
</dbReference>
<dbReference type="Pfam" id="PF01146">
    <property type="entry name" value="Caveolin"/>
    <property type="match status" value="1"/>
</dbReference>
<dbReference type="GO" id="GO:0030154">
    <property type="term" value="P:cell differentiation"/>
    <property type="evidence" value="ECO:0007669"/>
    <property type="project" value="TreeGrafter"/>
</dbReference>
<comment type="similarity">
    <text evidence="2 6">Belongs to the caveolin family.</text>
</comment>
<evidence type="ECO:0000313" key="9">
    <source>
        <dbReference type="EMBL" id="CAK6955152.1"/>
    </source>
</evidence>
<proteinExistence type="inferred from homology"/>
<feature type="transmembrane region" description="Helical" evidence="8">
    <location>
        <begin position="118"/>
        <end position="144"/>
    </location>
</feature>
<comment type="caution">
    <text evidence="9">The sequence shown here is derived from an EMBL/GenBank/DDBJ whole genome shotgun (WGS) entry which is preliminary data.</text>
</comment>
<evidence type="ECO:0000256" key="2">
    <source>
        <dbReference type="ARBA" id="ARBA00010988"/>
    </source>
</evidence>
<dbReference type="GO" id="GO:0051480">
    <property type="term" value="P:regulation of cytosolic calcium ion concentration"/>
    <property type="evidence" value="ECO:0007669"/>
    <property type="project" value="TreeGrafter"/>
</dbReference>
<dbReference type="GO" id="GO:0000139">
    <property type="term" value="C:Golgi membrane"/>
    <property type="evidence" value="ECO:0007669"/>
    <property type="project" value="UniProtKB-SubCell"/>
</dbReference>
<gene>
    <name evidence="9" type="ORF">FSCOSCO3_A025393</name>
</gene>
<reference evidence="9 10" key="1">
    <citation type="submission" date="2024-01" db="EMBL/GenBank/DDBJ databases">
        <authorList>
            <person name="Alioto T."/>
            <person name="Alioto T."/>
            <person name="Gomez Garrido J."/>
        </authorList>
    </citation>
    <scope>NUCLEOTIDE SEQUENCE [LARGE SCALE GENOMIC DNA]</scope>
</reference>
<accession>A0AAV1N7I9</accession>
<evidence type="ECO:0000256" key="4">
    <source>
        <dbReference type="ARBA" id="ARBA00023034"/>
    </source>
</evidence>
<evidence type="ECO:0000256" key="1">
    <source>
        <dbReference type="ARBA" id="ARBA00004202"/>
    </source>
</evidence>
<dbReference type="PANTHER" id="PTHR10844:SF13">
    <property type="entry name" value="CAVEOLIN"/>
    <property type="match status" value="1"/>
</dbReference>
<dbReference type="GO" id="GO:0060090">
    <property type="term" value="F:molecular adaptor activity"/>
    <property type="evidence" value="ECO:0007669"/>
    <property type="project" value="TreeGrafter"/>
</dbReference>
<organism evidence="9 10">
    <name type="scientific">Scomber scombrus</name>
    <name type="common">Atlantic mackerel</name>
    <name type="synonym">Scomber vernalis</name>
    <dbReference type="NCBI Taxonomy" id="13677"/>
    <lineage>
        <taxon>Eukaryota</taxon>
        <taxon>Metazoa</taxon>
        <taxon>Chordata</taxon>
        <taxon>Craniata</taxon>
        <taxon>Vertebrata</taxon>
        <taxon>Euteleostomi</taxon>
        <taxon>Actinopterygii</taxon>
        <taxon>Neopterygii</taxon>
        <taxon>Teleostei</taxon>
        <taxon>Neoteleostei</taxon>
        <taxon>Acanthomorphata</taxon>
        <taxon>Pelagiaria</taxon>
        <taxon>Scombriformes</taxon>
        <taxon>Scombridae</taxon>
        <taxon>Scomber</taxon>
    </lineage>
</organism>
<evidence type="ECO:0000256" key="7">
    <source>
        <dbReference type="SAM" id="MobiDB-lite"/>
    </source>
</evidence>
<keyword evidence="5 6" id="KW-0472">Membrane</keyword>
<evidence type="ECO:0000313" key="10">
    <source>
        <dbReference type="Proteomes" id="UP001314229"/>
    </source>
</evidence>
<evidence type="ECO:0000256" key="3">
    <source>
        <dbReference type="ARBA" id="ARBA00022475"/>
    </source>
</evidence>
<protein>
    <recommendedName>
        <fullName evidence="6">Caveolin</fullName>
    </recommendedName>
</protein>
<keyword evidence="4 6" id="KW-0333">Golgi apparatus</keyword>
<comment type="function">
    <text evidence="6">May act as a scaffolding protein within caveolar membranes. Interacts directly with G-protein alpha subunits and can functionally regulate their activity.</text>
</comment>
<dbReference type="AlphaFoldDB" id="A0AAV1N7I9"/>
<sequence length="203" mass="22461">MMMVSDDCLVECRIDDSDEEDEGEQINTPPPPPEFASKASTPLSKPPTPPTAPATPTPYPTPTPSLLVNRDPYGINQHLKVEVSDVLAEPATPRSIDEVWFYSIVGFEKARIWSYRCLSLLFAVPFALLCGIFLAVLACLHVWFVVPCIQLSNTFLPCLRSLCICAVNEFISPLCSSLALCCSQIAISLSNKDWHQMKEKETV</sequence>
<feature type="compositionally biased region" description="Pro residues" evidence="7">
    <location>
        <begin position="44"/>
        <end position="63"/>
    </location>
</feature>
<evidence type="ECO:0000256" key="6">
    <source>
        <dbReference type="RuleBase" id="RU000680"/>
    </source>
</evidence>
<dbReference type="Proteomes" id="UP001314229">
    <property type="component" value="Unassembled WGS sequence"/>
</dbReference>
<evidence type="ECO:0000256" key="8">
    <source>
        <dbReference type="SAM" id="Phobius"/>
    </source>
</evidence>